<dbReference type="EMBL" id="JAIWYP010000013">
    <property type="protein sequence ID" value="KAH3722316.1"/>
    <property type="molecule type" value="Genomic_DNA"/>
</dbReference>
<reference evidence="1" key="2">
    <citation type="submission" date="2020-11" db="EMBL/GenBank/DDBJ databases">
        <authorList>
            <person name="McCartney M.A."/>
            <person name="Auch B."/>
            <person name="Kono T."/>
            <person name="Mallez S."/>
            <person name="Becker A."/>
            <person name="Gohl D.M."/>
            <person name="Silverstein K.A.T."/>
            <person name="Koren S."/>
            <person name="Bechman K.B."/>
            <person name="Herman A."/>
            <person name="Abrahante J.E."/>
            <person name="Garbe J."/>
        </authorList>
    </citation>
    <scope>NUCLEOTIDE SEQUENCE</scope>
    <source>
        <strain evidence="1">Duluth1</strain>
        <tissue evidence="1">Whole animal</tissue>
    </source>
</reference>
<name>A0A9D4HMZ1_DREPO</name>
<gene>
    <name evidence="1" type="ORF">DPMN_065273</name>
</gene>
<dbReference type="AlphaFoldDB" id="A0A9D4HMZ1"/>
<evidence type="ECO:0000313" key="2">
    <source>
        <dbReference type="Proteomes" id="UP000828390"/>
    </source>
</evidence>
<organism evidence="1 2">
    <name type="scientific">Dreissena polymorpha</name>
    <name type="common">Zebra mussel</name>
    <name type="synonym">Mytilus polymorpha</name>
    <dbReference type="NCBI Taxonomy" id="45954"/>
    <lineage>
        <taxon>Eukaryota</taxon>
        <taxon>Metazoa</taxon>
        <taxon>Spiralia</taxon>
        <taxon>Lophotrochozoa</taxon>
        <taxon>Mollusca</taxon>
        <taxon>Bivalvia</taxon>
        <taxon>Autobranchia</taxon>
        <taxon>Heteroconchia</taxon>
        <taxon>Euheterodonta</taxon>
        <taxon>Imparidentia</taxon>
        <taxon>Neoheterodontei</taxon>
        <taxon>Myida</taxon>
        <taxon>Dreissenoidea</taxon>
        <taxon>Dreissenidae</taxon>
        <taxon>Dreissena</taxon>
    </lineage>
</organism>
<sequence>MNLHRIILNRLKSKAEKLLAEQKAGFRAGLSTVKHICNCRVIILTPETLT</sequence>
<evidence type="ECO:0008006" key="3">
    <source>
        <dbReference type="Google" id="ProtNLM"/>
    </source>
</evidence>
<keyword evidence="2" id="KW-1185">Reference proteome</keyword>
<dbReference type="Proteomes" id="UP000828390">
    <property type="component" value="Unassembled WGS sequence"/>
</dbReference>
<proteinExistence type="predicted"/>
<evidence type="ECO:0000313" key="1">
    <source>
        <dbReference type="EMBL" id="KAH3722316.1"/>
    </source>
</evidence>
<protein>
    <recommendedName>
        <fullName evidence="3">Reverse transcriptase domain-containing protein</fullName>
    </recommendedName>
</protein>
<comment type="caution">
    <text evidence="1">The sequence shown here is derived from an EMBL/GenBank/DDBJ whole genome shotgun (WGS) entry which is preliminary data.</text>
</comment>
<accession>A0A9D4HMZ1</accession>
<reference evidence="1" key="1">
    <citation type="journal article" date="2019" name="bioRxiv">
        <title>The Genome of the Zebra Mussel, Dreissena polymorpha: A Resource for Invasive Species Research.</title>
        <authorList>
            <person name="McCartney M.A."/>
            <person name="Auch B."/>
            <person name="Kono T."/>
            <person name="Mallez S."/>
            <person name="Zhang Y."/>
            <person name="Obille A."/>
            <person name="Becker A."/>
            <person name="Abrahante J.E."/>
            <person name="Garbe J."/>
            <person name="Badalamenti J.P."/>
            <person name="Herman A."/>
            <person name="Mangelson H."/>
            <person name="Liachko I."/>
            <person name="Sullivan S."/>
            <person name="Sone E.D."/>
            <person name="Koren S."/>
            <person name="Silverstein K.A.T."/>
            <person name="Beckman K.B."/>
            <person name="Gohl D.M."/>
        </authorList>
    </citation>
    <scope>NUCLEOTIDE SEQUENCE</scope>
    <source>
        <strain evidence="1">Duluth1</strain>
        <tissue evidence="1">Whole animal</tissue>
    </source>
</reference>